<dbReference type="Proteomes" id="UP000326396">
    <property type="component" value="Linkage Group LG16"/>
</dbReference>
<gene>
    <name evidence="2" type="ORF">E3N88_16134</name>
</gene>
<comment type="caution">
    <text evidence="2">The sequence shown here is derived from an EMBL/GenBank/DDBJ whole genome shotgun (WGS) entry which is preliminary data.</text>
</comment>
<protein>
    <submittedName>
        <fullName evidence="2">Uncharacterized protein</fullName>
    </submittedName>
</protein>
<dbReference type="EMBL" id="SZYD01000008">
    <property type="protein sequence ID" value="KAD5508431.1"/>
    <property type="molecule type" value="Genomic_DNA"/>
</dbReference>
<organism evidence="2 3">
    <name type="scientific">Mikania micrantha</name>
    <name type="common">bitter vine</name>
    <dbReference type="NCBI Taxonomy" id="192012"/>
    <lineage>
        <taxon>Eukaryota</taxon>
        <taxon>Viridiplantae</taxon>
        <taxon>Streptophyta</taxon>
        <taxon>Embryophyta</taxon>
        <taxon>Tracheophyta</taxon>
        <taxon>Spermatophyta</taxon>
        <taxon>Magnoliopsida</taxon>
        <taxon>eudicotyledons</taxon>
        <taxon>Gunneridae</taxon>
        <taxon>Pentapetalae</taxon>
        <taxon>asterids</taxon>
        <taxon>campanulids</taxon>
        <taxon>Asterales</taxon>
        <taxon>Asteraceae</taxon>
        <taxon>Asteroideae</taxon>
        <taxon>Heliantheae alliance</taxon>
        <taxon>Eupatorieae</taxon>
        <taxon>Mikania</taxon>
    </lineage>
</organism>
<name>A0A5N6NXL4_9ASTR</name>
<accession>A0A5N6NXL4</accession>
<sequence>MRNGVDDDNRGEQYPCQHGITLRDLQRTVSSRGEARETQYKHIYHSDCIMSWLTMRNSYPLYHHELPTYSIESRSTNLQRSETNEDESSLVYYLYGAYQVVVSPSAGSSATEEPAARREREKELSVVYTESDDGSNDSSGQGRILQRFITLWTKTETRKGQYGHNQFFKRVKS</sequence>
<keyword evidence="3" id="KW-1185">Reference proteome</keyword>
<evidence type="ECO:0000313" key="2">
    <source>
        <dbReference type="EMBL" id="KAD5508431.1"/>
    </source>
</evidence>
<dbReference type="InterPro" id="IPR013083">
    <property type="entry name" value="Znf_RING/FYVE/PHD"/>
</dbReference>
<dbReference type="AlphaFoldDB" id="A0A5N6NXL4"/>
<evidence type="ECO:0000313" key="3">
    <source>
        <dbReference type="Proteomes" id="UP000326396"/>
    </source>
</evidence>
<reference evidence="2 3" key="1">
    <citation type="submission" date="2019-05" db="EMBL/GenBank/DDBJ databases">
        <title>Mikania micrantha, genome provides insights into the molecular mechanism of rapid growth.</title>
        <authorList>
            <person name="Liu B."/>
        </authorList>
    </citation>
    <scope>NUCLEOTIDE SEQUENCE [LARGE SCALE GENOMIC DNA]</scope>
    <source>
        <strain evidence="2">NLD-2019</strain>
        <tissue evidence="2">Leaf</tissue>
    </source>
</reference>
<proteinExistence type="predicted"/>
<dbReference type="OrthoDB" id="8062037at2759"/>
<feature type="compositionally biased region" description="Basic and acidic residues" evidence="1">
    <location>
        <begin position="114"/>
        <end position="124"/>
    </location>
</feature>
<evidence type="ECO:0000256" key="1">
    <source>
        <dbReference type="SAM" id="MobiDB-lite"/>
    </source>
</evidence>
<dbReference type="Gene3D" id="3.30.40.10">
    <property type="entry name" value="Zinc/RING finger domain, C3HC4 (zinc finger)"/>
    <property type="match status" value="1"/>
</dbReference>
<feature type="region of interest" description="Disordered" evidence="1">
    <location>
        <begin position="105"/>
        <end position="141"/>
    </location>
</feature>